<evidence type="ECO:0000313" key="3">
    <source>
        <dbReference type="Proteomes" id="UP001367676"/>
    </source>
</evidence>
<dbReference type="AlphaFoldDB" id="A0AAN9T2J8"/>
<dbReference type="EMBL" id="JBBCAQ010000041">
    <property type="protein sequence ID" value="KAK7571075.1"/>
    <property type="molecule type" value="Genomic_DNA"/>
</dbReference>
<comment type="caution">
    <text evidence="2">The sequence shown here is derived from an EMBL/GenBank/DDBJ whole genome shotgun (WGS) entry which is preliminary data.</text>
</comment>
<name>A0AAN9T2J8_9HEMI</name>
<feature type="compositionally biased region" description="Acidic residues" evidence="1">
    <location>
        <begin position="264"/>
        <end position="274"/>
    </location>
</feature>
<protein>
    <submittedName>
        <fullName evidence="2">Uncharacterized protein</fullName>
    </submittedName>
</protein>
<dbReference type="Proteomes" id="UP001367676">
    <property type="component" value="Unassembled WGS sequence"/>
</dbReference>
<organism evidence="2 3">
    <name type="scientific">Parthenolecanium corni</name>
    <dbReference type="NCBI Taxonomy" id="536013"/>
    <lineage>
        <taxon>Eukaryota</taxon>
        <taxon>Metazoa</taxon>
        <taxon>Ecdysozoa</taxon>
        <taxon>Arthropoda</taxon>
        <taxon>Hexapoda</taxon>
        <taxon>Insecta</taxon>
        <taxon>Pterygota</taxon>
        <taxon>Neoptera</taxon>
        <taxon>Paraneoptera</taxon>
        <taxon>Hemiptera</taxon>
        <taxon>Sternorrhyncha</taxon>
        <taxon>Coccoidea</taxon>
        <taxon>Coccidae</taxon>
        <taxon>Parthenolecanium</taxon>
    </lineage>
</organism>
<feature type="compositionally biased region" description="Polar residues" evidence="1">
    <location>
        <begin position="253"/>
        <end position="263"/>
    </location>
</feature>
<gene>
    <name evidence="2" type="ORF">V9T40_014679</name>
</gene>
<reference evidence="2 3" key="1">
    <citation type="submission" date="2024-03" db="EMBL/GenBank/DDBJ databases">
        <title>Adaptation during the transition from Ophiocordyceps entomopathogen to insect associate is accompanied by gene loss and intensified selection.</title>
        <authorList>
            <person name="Ward C.M."/>
            <person name="Onetto C.A."/>
            <person name="Borneman A.R."/>
        </authorList>
    </citation>
    <scope>NUCLEOTIDE SEQUENCE [LARGE SCALE GENOMIC DNA]</scope>
    <source>
        <strain evidence="2">AWRI1</strain>
        <tissue evidence="2">Single Adult Female</tissue>
    </source>
</reference>
<accession>A0AAN9T2J8</accession>
<proteinExistence type="predicted"/>
<evidence type="ECO:0000256" key="1">
    <source>
        <dbReference type="SAM" id="MobiDB-lite"/>
    </source>
</evidence>
<sequence>MNYPTAGRHGSAFMPFRKDAKSPSSEGYACSYAKSARAGVATPARRSIPTTTSRISSTTCGPSRIGSSRLPVSSKWFRDPKIPIRLNSSTLIRMKSKSLSANKEMDDSRTNNQLTVAALSFLKRDRRMSNFEVAKGISPFGDSSYVKSVFLNIVSHRDHRAVVQASANSFGDGVHTDATYHRIAAISLNDCKSGCNLKFVEHVSYKGAAPSPRTLDVDSAGQSNTVVSASKNGPNSYSMINLNAMLKQATLTEPKQMSNSGDTSDCDATSEDEQSVGIRPQVTKKKKRVSRKHKKAVVVTSMKNSSLRLMRKSGSRETAT</sequence>
<feature type="compositionally biased region" description="Basic residues" evidence="1">
    <location>
        <begin position="282"/>
        <end position="296"/>
    </location>
</feature>
<feature type="region of interest" description="Disordered" evidence="1">
    <location>
        <begin position="253"/>
        <end position="320"/>
    </location>
</feature>
<evidence type="ECO:0000313" key="2">
    <source>
        <dbReference type="EMBL" id="KAK7571075.1"/>
    </source>
</evidence>
<feature type="compositionally biased region" description="Low complexity" evidence="1">
    <location>
        <begin position="41"/>
        <end position="59"/>
    </location>
</feature>
<keyword evidence="3" id="KW-1185">Reference proteome</keyword>
<feature type="region of interest" description="Disordered" evidence="1">
    <location>
        <begin position="1"/>
        <end position="24"/>
    </location>
</feature>
<feature type="region of interest" description="Disordered" evidence="1">
    <location>
        <begin position="41"/>
        <end position="64"/>
    </location>
</feature>